<accession>A0A8A4TJF0</accession>
<evidence type="ECO:0000256" key="2">
    <source>
        <dbReference type="ARBA" id="ARBA00022448"/>
    </source>
</evidence>
<comment type="subcellular location">
    <subcellularLocation>
        <location evidence="1 8">Cell outer membrane</location>
        <topology evidence="1 8">Multi-pass membrane protein</topology>
    </subcellularLocation>
</comment>
<dbReference type="PANTHER" id="PTHR47234:SF3">
    <property type="entry name" value="SECRETIN_TONB SHORT N-TERMINAL DOMAIN-CONTAINING PROTEIN"/>
    <property type="match status" value="1"/>
</dbReference>
<evidence type="ECO:0000256" key="9">
    <source>
        <dbReference type="RuleBase" id="RU003357"/>
    </source>
</evidence>
<dbReference type="Pfam" id="PF00593">
    <property type="entry name" value="TonB_dep_Rec_b-barrel"/>
    <property type="match status" value="1"/>
</dbReference>
<keyword evidence="13" id="KW-0675">Receptor</keyword>
<keyword evidence="5 9" id="KW-0798">TonB box</keyword>
<dbReference type="Pfam" id="PF07715">
    <property type="entry name" value="Plug"/>
    <property type="match status" value="1"/>
</dbReference>
<dbReference type="Gene3D" id="2.170.130.10">
    <property type="entry name" value="TonB-dependent receptor, plug domain"/>
    <property type="match status" value="1"/>
</dbReference>
<evidence type="ECO:0000256" key="5">
    <source>
        <dbReference type="ARBA" id="ARBA00023077"/>
    </source>
</evidence>
<evidence type="ECO:0000259" key="11">
    <source>
        <dbReference type="Pfam" id="PF00593"/>
    </source>
</evidence>
<dbReference type="AlphaFoldDB" id="A0A8A4TJF0"/>
<feature type="transmembrane region" description="Helical" evidence="10">
    <location>
        <begin position="21"/>
        <end position="40"/>
    </location>
</feature>
<dbReference type="KEGG" id="scor:J3U87_27160"/>
<comment type="similarity">
    <text evidence="8 9">Belongs to the TonB-dependent receptor family.</text>
</comment>
<evidence type="ECO:0000256" key="8">
    <source>
        <dbReference type="PROSITE-ProRule" id="PRU01360"/>
    </source>
</evidence>
<dbReference type="InterPro" id="IPR039426">
    <property type="entry name" value="TonB-dep_rcpt-like"/>
</dbReference>
<evidence type="ECO:0000256" key="4">
    <source>
        <dbReference type="ARBA" id="ARBA00022692"/>
    </source>
</evidence>
<keyword evidence="6 8" id="KW-0472">Membrane</keyword>
<dbReference type="InterPro" id="IPR000531">
    <property type="entry name" value="Beta-barrel_TonB"/>
</dbReference>
<dbReference type="SUPFAM" id="SSF56935">
    <property type="entry name" value="Porins"/>
    <property type="match status" value="1"/>
</dbReference>
<keyword evidence="3 8" id="KW-1134">Transmembrane beta strand</keyword>
<dbReference type="Gene3D" id="2.40.170.20">
    <property type="entry name" value="TonB-dependent receptor, beta-barrel domain"/>
    <property type="match status" value="1"/>
</dbReference>
<dbReference type="PROSITE" id="PS52016">
    <property type="entry name" value="TONB_DEPENDENT_REC_3"/>
    <property type="match status" value="1"/>
</dbReference>
<evidence type="ECO:0000259" key="12">
    <source>
        <dbReference type="Pfam" id="PF07715"/>
    </source>
</evidence>
<dbReference type="RefSeq" id="WP_237378923.1">
    <property type="nucleotide sequence ID" value="NZ_CP071793.1"/>
</dbReference>
<sequence>MRFLWQTESDLRRTLLRRFRNIWTTSAMVGLCGLGAMGFAQESQAEEESVEQPAIVETITVGTRRLERSQTETPVPVDVVPVEELVSDSGQLDLGQLLQFTAPSFNSNRQSGSDGSDHVDAATLRGLGPDQVLVLINGKRRHTSSLVYLFGTRARGNVGTDLNTIPVSAIERIEILRDGAAAQYGSDAIAGVINIVLRKDLGLNAVASLGQYQEGDGDYGQAALNYGMELGNGGVLNLTGEFLTRDRTDRSGDNEPRIIGDAETENSILFFNLSKPVGDVGTFYGHGGLNARDGAAGAWYRDGVGSDDIPSRNSAEMYPDGFVPEIETDIEDYSAAFGFHGLAGAWFYDISTTYGSNRMEYLITQTLNASIATTNNGISPTEFDAGGFQFTQHTTNLDFSRFFPDVLAGVNVATGFEFRRETYEIFAGEPGSYADFDGAGGGNAGSQGFPGFQPVDEIDADRDNTALYLDVELQFSEKFLLAAAVRGEDYSDFGDTVNGKLALSYKASERIAFRGSVSTGFRAPSLHQRYFSSTFTDFIAGVAADVKLAPNESELARLVGIPSLKEETSENLTFGFTYTPRSELTITLDGYVIDIEDRIVLTGGFTAEDSDIGEIIDAQGLSEARFFTNAIDTSTEGVDLTIAHRGKLAGGNLNSFVAFNYNKTEVEEINTAPSLEGKEEIYFSTRERMFVEGSAPETKATLTFDYSRDRFGGNLKVAHFGDVVSGTWTQLDDPDSPPQSYDPATTVDLSFNVDLGRGVTWTFGGTNIFDTNPTRQDPNETENGAPWENVQMGINGSFFFTKFNLKM</sequence>
<proteinExistence type="inferred from homology"/>
<dbReference type="InterPro" id="IPR012910">
    <property type="entry name" value="Plug_dom"/>
</dbReference>
<keyword evidence="4 8" id="KW-0812">Transmembrane</keyword>
<feature type="domain" description="TonB-dependent receptor plug" evidence="12">
    <location>
        <begin position="70"/>
        <end position="192"/>
    </location>
</feature>
<evidence type="ECO:0000256" key="7">
    <source>
        <dbReference type="ARBA" id="ARBA00023237"/>
    </source>
</evidence>
<name>A0A8A4TJF0_SULCO</name>
<gene>
    <name evidence="13" type="ORF">J3U87_27160</name>
</gene>
<evidence type="ECO:0000256" key="6">
    <source>
        <dbReference type="ARBA" id="ARBA00023136"/>
    </source>
</evidence>
<keyword evidence="7 8" id="KW-0998">Cell outer membrane</keyword>
<reference evidence="13" key="1">
    <citation type="submission" date="2021-03" db="EMBL/GenBank/DDBJ databases">
        <title>Acanthopleuribacteraceae sp. M133.</title>
        <authorList>
            <person name="Wang G."/>
        </authorList>
    </citation>
    <scope>NUCLEOTIDE SEQUENCE</scope>
    <source>
        <strain evidence="13">M133</strain>
    </source>
</reference>
<dbReference type="PANTHER" id="PTHR47234">
    <property type="match status" value="1"/>
</dbReference>
<evidence type="ECO:0000313" key="13">
    <source>
        <dbReference type="EMBL" id="QTD49282.1"/>
    </source>
</evidence>
<dbReference type="InterPro" id="IPR036942">
    <property type="entry name" value="Beta-barrel_TonB_sf"/>
</dbReference>
<dbReference type="CDD" id="cd01347">
    <property type="entry name" value="ligand_gated_channel"/>
    <property type="match status" value="1"/>
</dbReference>
<keyword evidence="14" id="KW-1185">Reference proteome</keyword>
<evidence type="ECO:0000256" key="1">
    <source>
        <dbReference type="ARBA" id="ARBA00004571"/>
    </source>
</evidence>
<dbReference type="GO" id="GO:0009279">
    <property type="term" value="C:cell outer membrane"/>
    <property type="evidence" value="ECO:0007669"/>
    <property type="project" value="UniProtKB-SubCell"/>
</dbReference>
<feature type="domain" description="TonB-dependent receptor-like beta-barrel" evidence="11">
    <location>
        <begin position="284"/>
        <end position="768"/>
    </location>
</feature>
<dbReference type="InterPro" id="IPR037066">
    <property type="entry name" value="Plug_dom_sf"/>
</dbReference>
<dbReference type="Proteomes" id="UP000663929">
    <property type="component" value="Chromosome"/>
</dbReference>
<organism evidence="13 14">
    <name type="scientific">Sulfidibacter corallicola</name>
    <dbReference type="NCBI Taxonomy" id="2818388"/>
    <lineage>
        <taxon>Bacteria</taxon>
        <taxon>Pseudomonadati</taxon>
        <taxon>Acidobacteriota</taxon>
        <taxon>Holophagae</taxon>
        <taxon>Acanthopleuribacterales</taxon>
        <taxon>Acanthopleuribacteraceae</taxon>
        <taxon>Sulfidibacter</taxon>
    </lineage>
</organism>
<dbReference type="EMBL" id="CP071793">
    <property type="protein sequence ID" value="QTD49282.1"/>
    <property type="molecule type" value="Genomic_DNA"/>
</dbReference>
<evidence type="ECO:0000256" key="10">
    <source>
        <dbReference type="SAM" id="Phobius"/>
    </source>
</evidence>
<evidence type="ECO:0000313" key="14">
    <source>
        <dbReference type="Proteomes" id="UP000663929"/>
    </source>
</evidence>
<keyword evidence="2 8" id="KW-0813">Transport</keyword>
<protein>
    <submittedName>
        <fullName evidence="13">TonB-dependent receptor</fullName>
    </submittedName>
</protein>
<keyword evidence="10" id="KW-1133">Transmembrane helix</keyword>
<evidence type="ECO:0000256" key="3">
    <source>
        <dbReference type="ARBA" id="ARBA00022452"/>
    </source>
</evidence>